<evidence type="ECO:0000313" key="2">
    <source>
        <dbReference type="Proteomes" id="UP000033475"/>
    </source>
</evidence>
<dbReference type="EMBL" id="LANQ01000001">
    <property type="protein sequence ID" value="KJV57685.1"/>
    <property type="molecule type" value="Genomic_DNA"/>
</dbReference>
<evidence type="ECO:0000313" key="1">
    <source>
        <dbReference type="EMBL" id="KJV57685.1"/>
    </source>
</evidence>
<gene>
    <name evidence="1" type="primary">addA</name>
    <name evidence="1" type="ORF">RFEPED_0051</name>
</gene>
<dbReference type="AlphaFoldDB" id="A0A0F3MPM1"/>
<comment type="caution">
    <text evidence="1">The sequence shown here is derived from an EMBL/GenBank/DDBJ whole genome shotgun (WGS) entry which is preliminary data.</text>
</comment>
<sequence>MDIKYNLAAAYRIMAYLSLDDHTIYRQDLKMPIFTIFILLD</sequence>
<organism evidence="1 2">
    <name type="scientific">Rickettsia felis str. Pedreira</name>
    <dbReference type="NCBI Taxonomy" id="1359196"/>
    <lineage>
        <taxon>Bacteria</taxon>
        <taxon>Pseudomonadati</taxon>
        <taxon>Pseudomonadota</taxon>
        <taxon>Alphaproteobacteria</taxon>
        <taxon>Rickettsiales</taxon>
        <taxon>Rickettsiaceae</taxon>
        <taxon>Rickettsieae</taxon>
        <taxon>Rickettsia</taxon>
        <taxon>spotted fever group</taxon>
    </lineage>
</organism>
<dbReference type="Proteomes" id="UP000033475">
    <property type="component" value="Unassembled WGS sequence"/>
</dbReference>
<name>A0A0F3MPM1_RICFI</name>
<dbReference type="PATRIC" id="fig|1359196.3.peg.48"/>
<reference evidence="1 2" key="1">
    <citation type="submission" date="2015-01" db="EMBL/GenBank/DDBJ databases">
        <title>Genome Sequencing of Rickettsiales.</title>
        <authorList>
            <person name="Daugherty S.C."/>
            <person name="Su Q."/>
            <person name="Abolude K."/>
            <person name="Beier-Sexton M."/>
            <person name="Carlyon J.A."/>
            <person name="Carter R."/>
            <person name="Day N.P."/>
            <person name="Dumler S.J."/>
            <person name="Dyachenko V."/>
            <person name="Godinez A."/>
            <person name="Kurtti T.J."/>
            <person name="Lichay M."/>
            <person name="Mullins K.E."/>
            <person name="Ott S."/>
            <person name="Pappas-Brown V."/>
            <person name="Paris D.H."/>
            <person name="Patel P."/>
            <person name="Richards A.L."/>
            <person name="Sadzewicz L."/>
            <person name="Sears K."/>
            <person name="Seidman D."/>
            <person name="Sengamalay N."/>
            <person name="Stenos J."/>
            <person name="Tallon L.J."/>
            <person name="Vincent G."/>
            <person name="Fraser C.M."/>
            <person name="Munderloh U."/>
            <person name="Dunning-Hotopp J.C."/>
        </authorList>
    </citation>
    <scope>NUCLEOTIDE SEQUENCE [LARGE SCALE GENOMIC DNA]</scope>
    <source>
        <strain evidence="1 2">Pedreira</strain>
    </source>
</reference>
<accession>A0A0F3MPM1</accession>
<proteinExistence type="predicted"/>
<protein>
    <submittedName>
        <fullName evidence="1">Erythrocyte adducin alpha subunit domain protein</fullName>
    </submittedName>
</protein>